<evidence type="ECO:0000256" key="11">
    <source>
        <dbReference type="RuleBase" id="RU369061"/>
    </source>
</evidence>
<dbReference type="GO" id="GO:0044281">
    <property type="term" value="P:small molecule metabolic process"/>
    <property type="evidence" value="ECO:0007669"/>
    <property type="project" value="UniProtKB-ARBA"/>
</dbReference>
<comment type="function">
    <text evidence="11">Catalyzes the ATP-dependent phosphorylation of fructose-l-phosphate to fructose-l,6-bisphosphate.</text>
</comment>
<dbReference type="InterPro" id="IPR022463">
    <property type="entry name" value="1-PFruKinase"/>
</dbReference>
<reference evidence="13 14" key="1">
    <citation type="submission" date="2018-06" db="EMBL/GenBank/DDBJ databases">
        <authorList>
            <consortium name="Pathogen Informatics"/>
            <person name="Doyle S."/>
        </authorList>
    </citation>
    <scope>NUCLEOTIDE SEQUENCE [LARGE SCALE GENOMIC DNA]</scope>
    <source>
        <strain evidence="13 14">NCTC10723</strain>
    </source>
</reference>
<dbReference type="InterPro" id="IPR017583">
    <property type="entry name" value="Tagatose/fructose_Pkinase"/>
</dbReference>
<organism evidence="13 14">
    <name type="scientific">Fusobacterium necrogenes</name>
    <dbReference type="NCBI Taxonomy" id="858"/>
    <lineage>
        <taxon>Bacteria</taxon>
        <taxon>Fusobacteriati</taxon>
        <taxon>Fusobacteriota</taxon>
        <taxon>Fusobacteriia</taxon>
        <taxon>Fusobacteriales</taxon>
        <taxon>Fusobacteriaceae</taxon>
        <taxon>Fusobacterium</taxon>
    </lineage>
</organism>
<dbReference type="PIRSF" id="PIRSF000535">
    <property type="entry name" value="1PFK/6PFK/LacC"/>
    <property type="match status" value="1"/>
</dbReference>
<dbReference type="GO" id="GO:0008662">
    <property type="term" value="F:1-phosphofructokinase activity"/>
    <property type="evidence" value="ECO:0007669"/>
    <property type="project" value="UniProtKB-UniRule"/>
</dbReference>
<dbReference type="Proteomes" id="UP000255328">
    <property type="component" value="Unassembled WGS sequence"/>
</dbReference>
<dbReference type="InterPro" id="IPR029056">
    <property type="entry name" value="Ribokinase-like"/>
</dbReference>
<keyword evidence="7 11" id="KW-0067">ATP-binding</keyword>
<keyword evidence="4 10" id="KW-0808">Transferase</keyword>
<evidence type="ECO:0000256" key="5">
    <source>
        <dbReference type="ARBA" id="ARBA00022741"/>
    </source>
</evidence>
<evidence type="ECO:0000256" key="2">
    <source>
        <dbReference type="ARBA" id="ARBA00012131"/>
    </source>
</evidence>
<sequence length="303" mass="33303">MIYTLTLNPAIDYYMSIENFQLGSLNLLEEGYTLPGGKGINVSKVLKNFSVESKALGFVGGFTGDYIKKHLKEYEIESDFIELQENTRINIKLKTKDFETEIAGKSPNISQEDVQELLKKFEKIGKDDVIILSGSVPNSISKSIYADIIKLLPKDCKVILDTRGLPFVEGLKEGVFLTKPNNHELEEFFNRKLNNIEEIIQAGKDLQALGSKNVLISLGKDGSILITEKEVYIGNAPQGKLISSVGAGDSMVAGVVYGIAKGMTLEDSYKYGIASGSSTAFSEGLTTFEGMNSLLNKIEIKKY</sequence>
<dbReference type="PROSITE" id="PS00583">
    <property type="entry name" value="PFKB_KINASES_1"/>
    <property type="match status" value="1"/>
</dbReference>
<dbReference type="Pfam" id="PF00294">
    <property type="entry name" value="PfkB"/>
    <property type="match status" value="1"/>
</dbReference>
<dbReference type="Gene3D" id="3.40.1190.20">
    <property type="match status" value="1"/>
</dbReference>
<evidence type="ECO:0000313" key="14">
    <source>
        <dbReference type="Proteomes" id="UP000255328"/>
    </source>
</evidence>
<dbReference type="SUPFAM" id="SSF53613">
    <property type="entry name" value="Ribokinase-like"/>
    <property type="match status" value="1"/>
</dbReference>
<protein>
    <recommendedName>
        <fullName evidence="3 11">1-phosphofructokinase</fullName>
        <shortName evidence="11">Fru1PK</shortName>
        <ecNumber evidence="2 11">2.7.1.56</ecNumber>
    </recommendedName>
    <alternativeName>
        <fullName evidence="8 11">Fructose 1-phosphate kinase</fullName>
    </alternativeName>
</protein>
<evidence type="ECO:0000256" key="3">
    <source>
        <dbReference type="ARBA" id="ARBA00013596"/>
    </source>
</evidence>
<name>A0A377GXZ8_9FUSO</name>
<dbReference type="NCBIfam" id="TIGR03828">
    <property type="entry name" value="pfkB"/>
    <property type="match status" value="1"/>
</dbReference>
<dbReference type="InterPro" id="IPR002173">
    <property type="entry name" value="Carboh/pur_kinase_PfkB_CS"/>
</dbReference>
<evidence type="ECO:0000256" key="9">
    <source>
        <dbReference type="ARBA" id="ARBA00047745"/>
    </source>
</evidence>
<dbReference type="GO" id="GO:0016052">
    <property type="term" value="P:carbohydrate catabolic process"/>
    <property type="evidence" value="ECO:0007669"/>
    <property type="project" value="UniProtKB-ARBA"/>
</dbReference>
<gene>
    <name evidence="13" type="primary">lacC</name>
    <name evidence="13" type="ORF">NCTC10723_00925</name>
</gene>
<evidence type="ECO:0000256" key="7">
    <source>
        <dbReference type="ARBA" id="ARBA00022840"/>
    </source>
</evidence>
<evidence type="ECO:0000259" key="12">
    <source>
        <dbReference type="Pfam" id="PF00294"/>
    </source>
</evidence>
<keyword evidence="5 11" id="KW-0547">Nucleotide-binding</keyword>
<dbReference type="PANTHER" id="PTHR46566:SF1">
    <property type="entry name" value="1-PHOSPHOFRUCTOKINASE"/>
    <property type="match status" value="1"/>
</dbReference>
<accession>A0A377GXZ8</accession>
<evidence type="ECO:0000256" key="8">
    <source>
        <dbReference type="ARBA" id="ARBA00032802"/>
    </source>
</evidence>
<dbReference type="NCBIfam" id="TIGR03168">
    <property type="entry name" value="1-PFK"/>
    <property type="match status" value="1"/>
</dbReference>
<dbReference type="GO" id="GO:0005829">
    <property type="term" value="C:cytosol"/>
    <property type="evidence" value="ECO:0007669"/>
    <property type="project" value="TreeGrafter"/>
</dbReference>
<evidence type="ECO:0000256" key="10">
    <source>
        <dbReference type="PIRNR" id="PIRNR000535"/>
    </source>
</evidence>
<dbReference type="CDD" id="cd01164">
    <property type="entry name" value="FruK_PfkB_like"/>
    <property type="match status" value="1"/>
</dbReference>
<evidence type="ECO:0000256" key="1">
    <source>
        <dbReference type="ARBA" id="ARBA00010688"/>
    </source>
</evidence>
<dbReference type="EC" id="2.7.1.56" evidence="2 11"/>
<proteinExistence type="inferred from homology"/>
<dbReference type="FunFam" id="3.40.1190.20:FF:000001">
    <property type="entry name" value="Phosphofructokinase"/>
    <property type="match status" value="1"/>
</dbReference>
<dbReference type="RefSeq" id="WP_115269825.1">
    <property type="nucleotide sequence ID" value="NZ_CASFEE010000048.1"/>
</dbReference>
<evidence type="ECO:0000256" key="4">
    <source>
        <dbReference type="ARBA" id="ARBA00022679"/>
    </source>
</evidence>
<evidence type="ECO:0000313" key="13">
    <source>
        <dbReference type="EMBL" id="STO31474.1"/>
    </source>
</evidence>
<comment type="catalytic activity">
    <reaction evidence="9 11">
        <text>beta-D-fructose 1-phosphate + ATP = beta-D-fructose 1,6-bisphosphate + ADP + H(+)</text>
        <dbReference type="Rhea" id="RHEA:14213"/>
        <dbReference type="ChEBI" id="CHEBI:15378"/>
        <dbReference type="ChEBI" id="CHEBI:30616"/>
        <dbReference type="ChEBI" id="CHEBI:32966"/>
        <dbReference type="ChEBI" id="CHEBI:138881"/>
        <dbReference type="ChEBI" id="CHEBI:456216"/>
        <dbReference type="EC" id="2.7.1.56"/>
    </reaction>
</comment>
<dbReference type="PANTHER" id="PTHR46566">
    <property type="entry name" value="1-PHOSPHOFRUCTOKINASE-RELATED"/>
    <property type="match status" value="1"/>
</dbReference>
<dbReference type="PROSITE" id="PS00584">
    <property type="entry name" value="PFKB_KINASES_2"/>
    <property type="match status" value="1"/>
</dbReference>
<dbReference type="InterPro" id="IPR011611">
    <property type="entry name" value="PfkB_dom"/>
</dbReference>
<dbReference type="EMBL" id="UGGU01000003">
    <property type="protein sequence ID" value="STO31474.1"/>
    <property type="molecule type" value="Genomic_DNA"/>
</dbReference>
<feature type="domain" description="Carbohydrate kinase PfkB" evidence="12">
    <location>
        <begin position="11"/>
        <end position="287"/>
    </location>
</feature>
<dbReference type="OrthoDB" id="9801219at2"/>
<dbReference type="GO" id="GO:0005524">
    <property type="term" value="F:ATP binding"/>
    <property type="evidence" value="ECO:0007669"/>
    <property type="project" value="UniProtKB-UniRule"/>
</dbReference>
<dbReference type="AlphaFoldDB" id="A0A377GXZ8"/>
<keyword evidence="6 11" id="KW-0418">Kinase</keyword>
<comment type="similarity">
    <text evidence="1 11">Belongs to the carbohydrate kinase PfkB family.</text>
</comment>
<keyword evidence="14" id="KW-1185">Reference proteome</keyword>
<evidence type="ECO:0000256" key="6">
    <source>
        <dbReference type="ARBA" id="ARBA00022777"/>
    </source>
</evidence>